<accession>A0A645GU78</accession>
<dbReference type="EMBL" id="VSSQ01081500">
    <property type="protein sequence ID" value="MPN30398.1"/>
    <property type="molecule type" value="Genomic_DNA"/>
</dbReference>
<name>A0A645GU78_9ZZZZ</name>
<gene>
    <name evidence="1" type="ORF">SDC9_177869</name>
</gene>
<organism evidence="1">
    <name type="scientific">bioreactor metagenome</name>
    <dbReference type="NCBI Taxonomy" id="1076179"/>
    <lineage>
        <taxon>unclassified sequences</taxon>
        <taxon>metagenomes</taxon>
        <taxon>ecological metagenomes</taxon>
    </lineage>
</organism>
<dbReference type="AlphaFoldDB" id="A0A645GU78"/>
<proteinExistence type="predicted"/>
<sequence>MLFLEVGHNQGNILADKLAHMAQYTDIEVKKDYNEFDRVIICKTQVK</sequence>
<reference evidence="1" key="1">
    <citation type="submission" date="2019-08" db="EMBL/GenBank/DDBJ databases">
        <authorList>
            <person name="Kucharzyk K."/>
            <person name="Murdoch R.W."/>
            <person name="Higgins S."/>
            <person name="Loffler F."/>
        </authorList>
    </citation>
    <scope>NUCLEOTIDE SEQUENCE</scope>
</reference>
<protein>
    <recommendedName>
        <fullName evidence="2">Release factor glutamine methyltransferase</fullName>
    </recommendedName>
</protein>
<evidence type="ECO:0000313" key="1">
    <source>
        <dbReference type="EMBL" id="MPN30398.1"/>
    </source>
</evidence>
<comment type="caution">
    <text evidence="1">The sequence shown here is derived from an EMBL/GenBank/DDBJ whole genome shotgun (WGS) entry which is preliminary data.</text>
</comment>
<evidence type="ECO:0008006" key="2">
    <source>
        <dbReference type="Google" id="ProtNLM"/>
    </source>
</evidence>